<keyword evidence="3 6" id="KW-0663">Pyridoxal phosphate</keyword>
<comment type="similarity">
    <text evidence="2">Belongs to the threonine synthase family.</text>
</comment>
<dbReference type="AlphaFoldDB" id="A0A517QHT4"/>
<sequence>MSTDLAYQSSISPDHSSTYGLDEVLTACPETGELLDIQYDWDRVEVPSSLKDFEARWANRNCPLDYSGVWRFRQLLPFAPDDQIVTIGEGQTLLQQSNSVAKYVGLNEGQLYLQYEGLNPSGSFKDNGMTAASTHARMVGAKMAACASTGNTSASLAIYAGTTKHFKVIVFVGSGKIAYGKLSQALDYGATTLQIQGDFDDALKQVREVCKTAGIYLCNSVNPFRLEGQKTIMYRVLEGLNWEVPDWIVVPGGNLGNSSAFGKAFMELKELGLIDRVPRLAVINAQGANTLYELHEKHGLCWNGGKPDAELIKSFYQKMDDEDRRASTLASAIEINRPVNLKKCLRALDFCDGVVREVSDDEILDGKSQVGAGGFGCEPASGASVAGAKLLREQGIIAPSDRVVCILTGHQLKDPNATVNYHSGQPAPEFQNAPIPVENDFEKIMEVIQGIA</sequence>
<dbReference type="InterPro" id="IPR001926">
    <property type="entry name" value="TrpB-like_PALP"/>
</dbReference>
<evidence type="ECO:0000256" key="4">
    <source>
        <dbReference type="ARBA" id="ARBA00023239"/>
    </source>
</evidence>
<feature type="domain" description="Tryptophan synthase beta chain-like PALP" evidence="7">
    <location>
        <begin position="86"/>
        <end position="409"/>
    </location>
</feature>
<dbReference type="GO" id="GO:0009088">
    <property type="term" value="P:threonine biosynthetic process"/>
    <property type="evidence" value="ECO:0007669"/>
    <property type="project" value="UniProtKB-UniRule"/>
</dbReference>
<gene>
    <name evidence="8" type="primary">thrC_1</name>
    <name evidence="8" type="ORF">Mal48_04220</name>
</gene>
<dbReference type="InterPro" id="IPR050147">
    <property type="entry name" value="Ser/Thr_Dehydratase"/>
</dbReference>
<dbReference type="GO" id="GO:0004795">
    <property type="term" value="F:threonine synthase activity"/>
    <property type="evidence" value="ECO:0007669"/>
    <property type="project" value="UniProtKB-UniRule"/>
</dbReference>
<evidence type="ECO:0000256" key="5">
    <source>
        <dbReference type="NCBIfam" id="TIGR00260"/>
    </source>
</evidence>
<evidence type="ECO:0000256" key="1">
    <source>
        <dbReference type="ARBA" id="ARBA00001933"/>
    </source>
</evidence>
<dbReference type="Gene3D" id="3.40.50.1100">
    <property type="match status" value="2"/>
</dbReference>
<dbReference type="Proteomes" id="UP000315724">
    <property type="component" value="Chromosome"/>
</dbReference>
<dbReference type="InterPro" id="IPR004450">
    <property type="entry name" value="Thr_synthase-like"/>
</dbReference>
<evidence type="ECO:0000259" key="7">
    <source>
        <dbReference type="Pfam" id="PF00291"/>
    </source>
</evidence>
<dbReference type="GO" id="GO:0004794">
    <property type="term" value="F:threonine deaminase activity"/>
    <property type="evidence" value="ECO:0007669"/>
    <property type="project" value="TreeGrafter"/>
</dbReference>
<dbReference type="EMBL" id="CP036267">
    <property type="protein sequence ID" value="QDT31190.1"/>
    <property type="molecule type" value="Genomic_DNA"/>
</dbReference>
<dbReference type="GO" id="GO:0003941">
    <property type="term" value="F:L-serine ammonia-lyase activity"/>
    <property type="evidence" value="ECO:0007669"/>
    <property type="project" value="TreeGrafter"/>
</dbReference>
<evidence type="ECO:0000256" key="6">
    <source>
        <dbReference type="PIRSR" id="PIRSR604450-51"/>
    </source>
</evidence>
<dbReference type="GO" id="GO:0009097">
    <property type="term" value="P:isoleucine biosynthetic process"/>
    <property type="evidence" value="ECO:0007669"/>
    <property type="project" value="TreeGrafter"/>
</dbReference>
<keyword evidence="9" id="KW-1185">Reference proteome</keyword>
<dbReference type="KEGG" id="tpol:Mal48_04220"/>
<dbReference type="Pfam" id="PF00291">
    <property type="entry name" value="PALP"/>
    <property type="match status" value="1"/>
</dbReference>
<keyword evidence="4 8" id="KW-0456">Lyase</keyword>
<dbReference type="PANTHER" id="PTHR48078:SF6">
    <property type="entry name" value="L-THREONINE DEHYDRATASE CATABOLIC TDCB"/>
    <property type="match status" value="1"/>
</dbReference>
<evidence type="ECO:0000313" key="9">
    <source>
        <dbReference type="Proteomes" id="UP000315724"/>
    </source>
</evidence>
<dbReference type="NCBIfam" id="TIGR00260">
    <property type="entry name" value="thrC"/>
    <property type="match status" value="1"/>
</dbReference>
<name>A0A517QHT4_9PLAN</name>
<feature type="modified residue" description="N6-(pyridoxal phosphate)lysine" evidence="6">
    <location>
        <position position="125"/>
    </location>
</feature>
<dbReference type="RefSeq" id="WP_145195583.1">
    <property type="nucleotide sequence ID" value="NZ_CP036267.1"/>
</dbReference>
<dbReference type="InterPro" id="IPR036052">
    <property type="entry name" value="TrpB-like_PALP_sf"/>
</dbReference>
<evidence type="ECO:0000256" key="2">
    <source>
        <dbReference type="ARBA" id="ARBA00005517"/>
    </source>
</evidence>
<evidence type="ECO:0000313" key="8">
    <source>
        <dbReference type="EMBL" id="QDT31190.1"/>
    </source>
</evidence>
<evidence type="ECO:0000256" key="3">
    <source>
        <dbReference type="ARBA" id="ARBA00022898"/>
    </source>
</evidence>
<dbReference type="GO" id="GO:0006567">
    <property type="term" value="P:L-threonine catabolic process"/>
    <property type="evidence" value="ECO:0007669"/>
    <property type="project" value="TreeGrafter"/>
</dbReference>
<dbReference type="SUPFAM" id="SSF53686">
    <property type="entry name" value="Tryptophan synthase beta subunit-like PLP-dependent enzymes"/>
    <property type="match status" value="1"/>
</dbReference>
<dbReference type="OrthoDB" id="9778118at2"/>
<dbReference type="GO" id="GO:0006565">
    <property type="term" value="P:L-serine catabolic process"/>
    <property type="evidence" value="ECO:0007669"/>
    <property type="project" value="TreeGrafter"/>
</dbReference>
<reference evidence="8 9" key="1">
    <citation type="submission" date="2019-02" db="EMBL/GenBank/DDBJ databases">
        <title>Deep-cultivation of Planctomycetes and their phenomic and genomic characterization uncovers novel biology.</title>
        <authorList>
            <person name="Wiegand S."/>
            <person name="Jogler M."/>
            <person name="Boedeker C."/>
            <person name="Pinto D."/>
            <person name="Vollmers J."/>
            <person name="Rivas-Marin E."/>
            <person name="Kohn T."/>
            <person name="Peeters S.H."/>
            <person name="Heuer A."/>
            <person name="Rast P."/>
            <person name="Oberbeckmann S."/>
            <person name="Bunk B."/>
            <person name="Jeske O."/>
            <person name="Meyerdierks A."/>
            <person name="Storesund J.E."/>
            <person name="Kallscheuer N."/>
            <person name="Luecker S."/>
            <person name="Lage O.M."/>
            <person name="Pohl T."/>
            <person name="Merkel B.J."/>
            <person name="Hornburger P."/>
            <person name="Mueller R.-W."/>
            <person name="Bruemmer F."/>
            <person name="Labrenz M."/>
            <person name="Spormann A.M."/>
            <person name="Op den Camp H."/>
            <person name="Overmann J."/>
            <person name="Amann R."/>
            <person name="Jetten M.S.M."/>
            <person name="Mascher T."/>
            <person name="Medema M.H."/>
            <person name="Devos D.P."/>
            <person name="Kaster A.-K."/>
            <person name="Ovreas L."/>
            <person name="Rohde M."/>
            <person name="Galperin M.Y."/>
            <person name="Jogler C."/>
        </authorList>
    </citation>
    <scope>NUCLEOTIDE SEQUENCE [LARGE SCALE GENOMIC DNA]</scope>
    <source>
        <strain evidence="8 9">Mal48</strain>
    </source>
</reference>
<proteinExistence type="inferred from homology"/>
<protein>
    <recommendedName>
        <fullName evidence="5">Threonine synthase</fullName>
        <ecNumber evidence="5">4.2.3.1</ecNumber>
    </recommendedName>
</protein>
<organism evidence="8 9">
    <name type="scientific">Thalassoglobus polymorphus</name>
    <dbReference type="NCBI Taxonomy" id="2527994"/>
    <lineage>
        <taxon>Bacteria</taxon>
        <taxon>Pseudomonadati</taxon>
        <taxon>Planctomycetota</taxon>
        <taxon>Planctomycetia</taxon>
        <taxon>Planctomycetales</taxon>
        <taxon>Planctomycetaceae</taxon>
        <taxon>Thalassoglobus</taxon>
    </lineage>
</organism>
<accession>A0A517QHT4</accession>
<comment type="cofactor">
    <cofactor evidence="1 6">
        <name>pyridoxal 5'-phosphate</name>
        <dbReference type="ChEBI" id="CHEBI:597326"/>
    </cofactor>
</comment>
<dbReference type="EC" id="4.2.3.1" evidence="5"/>
<dbReference type="PANTHER" id="PTHR48078">
    <property type="entry name" value="THREONINE DEHYDRATASE, MITOCHONDRIAL-RELATED"/>
    <property type="match status" value="1"/>
</dbReference>
<dbReference type="CDD" id="cd01563">
    <property type="entry name" value="Thr-synth_1"/>
    <property type="match status" value="1"/>
</dbReference>